<evidence type="ECO:0000259" key="1">
    <source>
        <dbReference type="Pfam" id="PF07969"/>
    </source>
</evidence>
<dbReference type="InterPro" id="IPR013108">
    <property type="entry name" value="Amidohydro_3"/>
</dbReference>
<evidence type="ECO:0000313" key="3">
    <source>
        <dbReference type="Proteomes" id="UP001597453"/>
    </source>
</evidence>
<dbReference type="InterPro" id="IPR023100">
    <property type="entry name" value="D-aminoacylase_insert_dom_sf"/>
</dbReference>
<dbReference type="SUPFAM" id="SSF51338">
    <property type="entry name" value="Composite domain of metallo-dependent hydrolases"/>
    <property type="match status" value="1"/>
</dbReference>
<feature type="domain" description="Amidohydrolase 3" evidence="1">
    <location>
        <begin position="402"/>
        <end position="513"/>
    </location>
</feature>
<dbReference type="Gene3D" id="3.20.20.140">
    <property type="entry name" value="Metal-dependent hydrolases"/>
    <property type="match status" value="1"/>
</dbReference>
<proteinExistence type="predicted"/>
<organism evidence="2 3">
    <name type="scientific">Gulosibacter bifidus</name>
    <dbReference type="NCBI Taxonomy" id="272239"/>
    <lineage>
        <taxon>Bacteria</taxon>
        <taxon>Bacillati</taxon>
        <taxon>Actinomycetota</taxon>
        <taxon>Actinomycetes</taxon>
        <taxon>Micrococcales</taxon>
        <taxon>Microbacteriaceae</taxon>
        <taxon>Gulosibacter</taxon>
    </lineage>
</organism>
<comment type="caution">
    <text evidence="2">The sequence shown here is derived from an EMBL/GenBank/DDBJ whole genome shotgun (WGS) entry which is preliminary data.</text>
</comment>
<keyword evidence="3" id="KW-1185">Reference proteome</keyword>
<dbReference type="Gene3D" id="3.30.1490.130">
    <property type="entry name" value="D-aminoacylase. Domain 3"/>
    <property type="match status" value="1"/>
</dbReference>
<dbReference type="Pfam" id="PF07969">
    <property type="entry name" value="Amidohydro_3"/>
    <property type="match status" value="1"/>
</dbReference>
<reference evidence="3" key="1">
    <citation type="journal article" date="2019" name="Int. J. Syst. Evol. Microbiol.">
        <title>The Global Catalogue of Microorganisms (GCM) 10K type strain sequencing project: providing services to taxonomists for standard genome sequencing and annotation.</title>
        <authorList>
            <consortium name="The Broad Institute Genomics Platform"/>
            <consortium name="The Broad Institute Genome Sequencing Center for Infectious Disease"/>
            <person name="Wu L."/>
            <person name="Ma J."/>
        </authorList>
    </citation>
    <scope>NUCLEOTIDE SEQUENCE [LARGE SCALE GENOMIC DNA]</scope>
    <source>
        <strain evidence="3">TISTR 1511</strain>
    </source>
</reference>
<name>A0ABW5RHN3_9MICO</name>
<dbReference type="Proteomes" id="UP001597453">
    <property type="component" value="Unassembled WGS sequence"/>
</dbReference>
<evidence type="ECO:0000313" key="2">
    <source>
        <dbReference type="EMBL" id="MFD2674285.1"/>
    </source>
</evidence>
<dbReference type="InterPro" id="IPR011059">
    <property type="entry name" value="Metal-dep_hydrolase_composite"/>
</dbReference>
<dbReference type="PANTHER" id="PTHR43135">
    <property type="entry name" value="ALPHA-D-RIBOSE 1-METHYLPHOSPHONATE 5-TRIPHOSPHATE DIPHOSPHATASE"/>
    <property type="match status" value="1"/>
</dbReference>
<dbReference type="InterPro" id="IPR051781">
    <property type="entry name" value="Metallo-dep_Hydrolase"/>
</dbReference>
<gene>
    <name evidence="2" type="ORF">ACFSUQ_03085</name>
</gene>
<protein>
    <submittedName>
        <fullName evidence="2">Amidohydrolase family protein</fullName>
    </submittedName>
</protein>
<dbReference type="PANTHER" id="PTHR43135:SF3">
    <property type="entry name" value="ALPHA-D-RIBOSE 1-METHYLPHOSPHONATE 5-TRIPHOSPHATE DIPHOSPHATASE"/>
    <property type="match status" value="1"/>
</dbReference>
<sequence length="529" mass="56618">MATTLIDNATIIDGTGSSRFHGAIEIDGNRIKNVWRGQPDGRNAAQADQRIDAQGYVLAPGFIDLHSHADFTIHGGPAAETQLVQGVTTALVGNCGSSPFPIDSIAQIKRDKSHFDPEFIGDWVDAAGYVQATDEVHPGINLVLQLGLSSLRHFVVGDEERAATDAEILEMQQEIRRAAEAGVRGFSSGLIYAPGSFASKEEMIALVSTAAECGLLYSTHMRNESGKLLEAVAEAIDTAERAGARLEISHLKAMGPENHGKPRDALQLVEEARDRNVDVTVDVYPYTASSTTLTSRLPSFALDGGKAGLLAQLADEESRAAIASGLRARFGRDVDPDGVLIASLAPAAGDRDYISSIGLSLTQIGANEGCSAEEAAMRVLEAHQAGVAIVNHAMADSDVEFILKHPLVAVASDGWKMKRQGDGRPHPRSFGTFVRVLGHYSRDLGIISLETAVKKMTLQPAERIGLSDRGQIRPGNIADLVLFDPERVTDTSTFDDPWQLAVGIDRVWIAGKEAVVDGKITGERHGRIL</sequence>
<dbReference type="SUPFAM" id="SSF51556">
    <property type="entry name" value="Metallo-dependent hydrolases"/>
    <property type="match status" value="1"/>
</dbReference>
<dbReference type="InterPro" id="IPR032466">
    <property type="entry name" value="Metal_Hydrolase"/>
</dbReference>
<accession>A0ABW5RHN3</accession>
<dbReference type="Gene3D" id="2.30.40.10">
    <property type="entry name" value="Urease, subunit C, domain 1"/>
    <property type="match status" value="1"/>
</dbReference>
<dbReference type="EMBL" id="JBHUNF010000001">
    <property type="protein sequence ID" value="MFD2674285.1"/>
    <property type="molecule type" value="Genomic_DNA"/>
</dbReference>
<dbReference type="RefSeq" id="WP_066057498.1">
    <property type="nucleotide sequence ID" value="NZ_JBHUNF010000001.1"/>
</dbReference>